<feature type="transmembrane region" description="Helical" evidence="8">
    <location>
        <begin position="386"/>
        <end position="407"/>
    </location>
</feature>
<reference evidence="10" key="1">
    <citation type="journal article" date="2022" name="bioRxiv">
        <title>Sequencing and chromosome-scale assembly of the giantPleurodeles waltlgenome.</title>
        <authorList>
            <person name="Brown T."/>
            <person name="Elewa A."/>
            <person name="Iarovenko S."/>
            <person name="Subramanian E."/>
            <person name="Araus A.J."/>
            <person name="Petzold A."/>
            <person name="Susuki M."/>
            <person name="Suzuki K.-i.T."/>
            <person name="Hayashi T."/>
            <person name="Toyoda A."/>
            <person name="Oliveira C."/>
            <person name="Osipova E."/>
            <person name="Leigh N.D."/>
            <person name="Simon A."/>
            <person name="Yun M.H."/>
        </authorList>
    </citation>
    <scope>NUCLEOTIDE SEQUENCE</scope>
    <source>
        <strain evidence="10">20211129_DDA</strain>
        <tissue evidence="10">Liver</tissue>
    </source>
</reference>
<dbReference type="EC" id="3.1.3.2" evidence="3"/>
<gene>
    <name evidence="10" type="ORF">NDU88_006711</name>
</gene>
<keyword evidence="6" id="KW-1015">Disulfide bond</keyword>
<evidence type="ECO:0000256" key="8">
    <source>
        <dbReference type="SAM" id="Phobius"/>
    </source>
</evidence>
<keyword evidence="8" id="KW-1133">Transmembrane helix</keyword>
<keyword evidence="4 9" id="KW-0732">Signal</keyword>
<dbReference type="InterPro" id="IPR029033">
    <property type="entry name" value="His_PPase_superfam"/>
</dbReference>
<dbReference type="AlphaFoldDB" id="A0AAV7MN40"/>
<keyword evidence="7" id="KW-0325">Glycoprotein</keyword>
<proteinExistence type="inferred from homology"/>
<dbReference type="PANTHER" id="PTHR11567">
    <property type="entry name" value="ACID PHOSPHATASE-RELATED"/>
    <property type="match status" value="1"/>
</dbReference>
<accession>A0AAV7MN40</accession>
<dbReference type="InterPro" id="IPR033379">
    <property type="entry name" value="Acid_Pase_AS"/>
</dbReference>
<dbReference type="EMBL" id="JANPWB010000014">
    <property type="protein sequence ID" value="KAJ1101645.1"/>
    <property type="molecule type" value="Genomic_DNA"/>
</dbReference>
<dbReference type="PROSITE" id="PS00616">
    <property type="entry name" value="HIS_ACID_PHOSPHAT_1"/>
    <property type="match status" value="1"/>
</dbReference>
<evidence type="ECO:0000256" key="3">
    <source>
        <dbReference type="ARBA" id="ARBA00012646"/>
    </source>
</evidence>
<dbReference type="Gene3D" id="3.40.50.1240">
    <property type="entry name" value="Phosphoglycerate mutase-like"/>
    <property type="match status" value="1"/>
</dbReference>
<sequence length="423" mass="48021">MEGALGWAPSIRCWLLLGGLWLQLIPGGVAQRKLKLVTLVYRHGDRSARESYPNNPHKEDVWPQGYGQLSTIGMQQHYELGQYLKKRYQGFLSATYNRDEIYVCSTDLDRTLMSAETNLAGMYPPTGKQIWNPNLLWQPIPVHSVSWSEEQFLHFTLGNCPRFEELLKETVKSTQFQTLIKPYQDFIKKLINDTGYSEDFLISKGKLWIVYDTLLCEEIHKLALPTWATPDVRATLLKVSQILVKALFGLYKQEEKSRLQGGRLVDAILKNFTDFVTTPTKRKMIIYSAHDTTLLALQIALNVFNDQLPPYAACHIFELHQEDNGQYSIDMFYRNHTGTNPHALLLPGCGTPCTLQRFSDLVSPIIVKDWKKECGIQDGNCTNGTIIGLAVTVSLMGLIIIILLILYCRKSPECLSRCQTATA</sequence>
<keyword evidence="8" id="KW-0812">Transmembrane</keyword>
<dbReference type="InterPro" id="IPR050645">
    <property type="entry name" value="Histidine_acid_phosphatase"/>
</dbReference>
<dbReference type="Proteomes" id="UP001066276">
    <property type="component" value="Chromosome 10"/>
</dbReference>
<keyword evidence="5" id="KW-0378">Hydrolase</keyword>
<evidence type="ECO:0000256" key="2">
    <source>
        <dbReference type="ARBA" id="ARBA00005375"/>
    </source>
</evidence>
<dbReference type="GO" id="GO:0005886">
    <property type="term" value="C:plasma membrane"/>
    <property type="evidence" value="ECO:0007669"/>
    <property type="project" value="TreeGrafter"/>
</dbReference>
<evidence type="ECO:0000313" key="10">
    <source>
        <dbReference type="EMBL" id="KAJ1101645.1"/>
    </source>
</evidence>
<dbReference type="Pfam" id="PF00328">
    <property type="entry name" value="His_Phos_2"/>
    <property type="match status" value="1"/>
</dbReference>
<keyword evidence="8" id="KW-0472">Membrane</keyword>
<evidence type="ECO:0000256" key="1">
    <source>
        <dbReference type="ARBA" id="ARBA00000032"/>
    </source>
</evidence>
<feature type="chain" id="PRO_5043552219" description="acid phosphatase" evidence="9">
    <location>
        <begin position="31"/>
        <end position="423"/>
    </location>
</feature>
<comment type="caution">
    <text evidence="10">The sequence shown here is derived from an EMBL/GenBank/DDBJ whole genome shotgun (WGS) entry which is preliminary data.</text>
</comment>
<evidence type="ECO:0000256" key="5">
    <source>
        <dbReference type="ARBA" id="ARBA00022801"/>
    </source>
</evidence>
<evidence type="ECO:0000256" key="4">
    <source>
        <dbReference type="ARBA" id="ARBA00022729"/>
    </source>
</evidence>
<dbReference type="InterPro" id="IPR000560">
    <property type="entry name" value="His_Pase_clade-2"/>
</dbReference>
<organism evidence="10 11">
    <name type="scientific">Pleurodeles waltl</name>
    <name type="common">Iberian ribbed newt</name>
    <dbReference type="NCBI Taxonomy" id="8319"/>
    <lineage>
        <taxon>Eukaryota</taxon>
        <taxon>Metazoa</taxon>
        <taxon>Chordata</taxon>
        <taxon>Craniata</taxon>
        <taxon>Vertebrata</taxon>
        <taxon>Euteleostomi</taxon>
        <taxon>Amphibia</taxon>
        <taxon>Batrachia</taxon>
        <taxon>Caudata</taxon>
        <taxon>Salamandroidea</taxon>
        <taxon>Salamandridae</taxon>
        <taxon>Pleurodelinae</taxon>
        <taxon>Pleurodeles</taxon>
    </lineage>
</organism>
<feature type="signal peptide" evidence="9">
    <location>
        <begin position="1"/>
        <end position="30"/>
    </location>
</feature>
<comment type="similarity">
    <text evidence="2">Belongs to the histidine acid phosphatase family.</text>
</comment>
<protein>
    <recommendedName>
        <fullName evidence="3">acid phosphatase</fullName>
        <ecNumber evidence="3">3.1.3.2</ecNumber>
    </recommendedName>
</protein>
<dbReference type="CDD" id="cd07061">
    <property type="entry name" value="HP_HAP_like"/>
    <property type="match status" value="1"/>
</dbReference>
<name>A0AAV7MN40_PLEWA</name>
<comment type="catalytic activity">
    <reaction evidence="1">
        <text>a phosphate monoester + H2O = an alcohol + phosphate</text>
        <dbReference type="Rhea" id="RHEA:15017"/>
        <dbReference type="ChEBI" id="CHEBI:15377"/>
        <dbReference type="ChEBI" id="CHEBI:30879"/>
        <dbReference type="ChEBI" id="CHEBI:43474"/>
        <dbReference type="ChEBI" id="CHEBI:67140"/>
        <dbReference type="EC" id="3.1.3.2"/>
    </reaction>
</comment>
<evidence type="ECO:0000256" key="9">
    <source>
        <dbReference type="SAM" id="SignalP"/>
    </source>
</evidence>
<evidence type="ECO:0000256" key="7">
    <source>
        <dbReference type="ARBA" id="ARBA00023180"/>
    </source>
</evidence>
<dbReference type="FunFam" id="3.40.50.1240:FF:000010">
    <property type="entry name" value="Prostatic acid phosphatase"/>
    <property type="match status" value="1"/>
</dbReference>
<dbReference type="GO" id="GO:0003993">
    <property type="term" value="F:acid phosphatase activity"/>
    <property type="evidence" value="ECO:0007669"/>
    <property type="project" value="UniProtKB-EC"/>
</dbReference>
<dbReference type="PANTHER" id="PTHR11567:SF211">
    <property type="entry name" value="PROSTATIC ACID PHOSPHATASE"/>
    <property type="match status" value="1"/>
</dbReference>
<dbReference type="PROSITE" id="PS00778">
    <property type="entry name" value="HIS_ACID_PHOSPHAT_2"/>
    <property type="match status" value="1"/>
</dbReference>
<evidence type="ECO:0000313" key="11">
    <source>
        <dbReference type="Proteomes" id="UP001066276"/>
    </source>
</evidence>
<keyword evidence="11" id="KW-1185">Reference proteome</keyword>
<dbReference type="SUPFAM" id="SSF53254">
    <property type="entry name" value="Phosphoglycerate mutase-like"/>
    <property type="match status" value="1"/>
</dbReference>
<evidence type="ECO:0000256" key="6">
    <source>
        <dbReference type="ARBA" id="ARBA00023157"/>
    </source>
</evidence>